<dbReference type="PANTHER" id="PTHR15036:SF67">
    <property type="entry name" value="LAMININ SUBUNIT ALPHA-LIKE PROTEIN"/>
    <property type="match status" value="1"/>
</dbReference>
<comment type="caution">
    <text evidence="1">Lacks conserved residue(s) required for the propagation of feature annotation.</text>
</comment>
<evidence type="ECO:0000313" key="3">
    <source>
        <dbReference type="EMBL" id="KAK9872276.1"/>
    </source>
</evidence>
<protein>
    <recommendedName>
        <fullName evidence="2">Laminin G domain-containing protein</fullName>
    </recommendedName>
</protein>
<organism evidence="3 4">
    <name type="scientific">Henosepilachna vigintioctopunctata</name>
    <dbReference type="NCBI Taxonomy" id="420089"/>
    <lineage>
        <taxon>Eukaryota</taxon>
        <taxon>Metazoa</taxon>
        <taxon>Ecdysozoa</taxon>
        <taxon>Arthropoda</taxon>
        <taxon>Hexapoda</taxon>
        <taxon>Insecta</taxon>
        <taxon>Pterygota</taxon>
        <taxon>Neoptera</taxon>
        <taxon>Endopterygota</taxon>
        <taxon>Coleoptera</taxon>
        <taxon>Polyphaga</taxon>
        <taxon>Cucujiformia</taxon>
        <taxon>Coccinelloidea</taxon>
        <taxon>Coccinellidae</taxon>
        <taxon>Epilachninae</taxon>
        <taxon>Epilachnini</taxon>
        <taxon>Henosepilachna</taxon>
    </lineage>
</organism>
<reference evidence="3 4" key="1">
    <citation type="submission" date="2023-03" db="EMBL/GenBank/DDBJ databases">
        <title>Genome insight into feeding habits of ladybird beetles.</title>
        <authorList>
            <person name="Li H.-S."/>
            <person name="Huang Y.-H."/>
            <person name="Pang H."/>
        </authorList>
    </citation>
    <scope>NUCLEOTIDE SEQUENCE [LARGE SCALE GENOMIC DNA]</scope>
    <source>
        <strain evidence="3">SYSU_2023b</strain>
        <tissue evidence="3">Whole body</tissue>
    </source>
</reference>
<dbReference type="CDD" id="cd00110">
    <property type="entry name" value="LamG"/>
    <property type="match status" value="3"/>
</dbReference>
<keyword evidence="1" id="KW-1015">Disulfide bond</keyword>
<evidence type="ECO:0000259" key="2">
    <source>
        <dbReference type="PROSITE" id="PS50025"/>
    </source>
</evidence>
<dbReference type="FunFam" id="2.60.120.200:FF:000200">
    <property type="entry name" value="Laminin subunit alpha-3"/>
    <property type="match status" value="1"/>
</dbReference>
<dbReference type="Pfam" id="PF02210">
    <property type="entry name" value="Laminin_G_2"/>
    <property type="match status" value="3"/>
</dbReference>
<dbReference type="InterPro" id="IPR050372">
    <property type="entry name" value="Neurexin-related_CASP"/>
</dbReference>
<dbReference type="PROSITE" id="PS50025">
    <property type="entry name" value="LAM_G_DOMAIN"/>
    <property type="match status" value="3"/>
</dbReference>
<feature type="domain" description="Laminin G" evidence="2">
    <location>
        <begin position="368"/>
        <end position="548"/>
    </location>
</feature>
<dbReference type="PANTHER" id="PTHR15036">
    <property type="entry name" value="PIKACHURIN-LIKE PROTEIN"/>
    <property type="match status" value="1"/>
</dbReference>
<accession>A0AAW1TLL2</accession>
<feature type="domain" description="Laminin G" evidence="2">
    <location>
        <begin position="744"/>
        <end position="915"/>
    </location>
</feature>
<dbReference type="SMART" id="SM00282">
    <property type="entry name" value="LamG"/>
    <property type="match status" value="3"/>
</dbReference>
<feature type="disulfide bond" evidence="1">
    <location>
        <begin position="1070"/>
        <end position="1097"/>
    </location>
</feature>
<dbReference type="Proteomes" id="UP001431783">
    <property type="component" value="Unassembled WGS sequence"/>
</dbReference>
<sequence length="1101" mass="126666">MRNVDKVMNPPDNDAILTQSSLSLGVSDRLKQRIINHMNQNELHQKLDNVKYELDNLKRDMYKNGKNNNNFYVLLHGLKERLSSSKPDMEDMKRVIETATDISRNMNKIISDVNTMRYINEHNLTRPFNKYLNLTSKENVRKINEDIYTKINEIKGINISRNLDNIIERNNELLAKSNEHLNRIRNRILALKANITFTTQRVNNLYLPISLSNCSRWYQVRNIGVFNSMRLKFNCTTCNLLNLSSNGQTITMGVTDGLFTLNWNDFPIEVQLDKDAVNSVDIRRKQSKLYLTIQDQVFEIPERRLMHITERDLVNIGQYSSTDFNSTSGCLYELFFNDINIGLWNFMRSVGNCTACETVSMGTFEQGKVNTLYTEGSYTMYNVSTLSPQQFSVELNFRTFDENSLLFLAQENSNPCAFISLALKNGFLEFNMRHNDNSTMISIPVNNKCNNGKENYVSIVLQYKNNNQNYDLTVNDISFTRDRNLYRMNVFRIRQSKYFVGGVSPEFNRSCIPVNTTSFVGFLNHRSENSLRSIMSYNTFPQAVKELSFYRAWFRGDGYLHMNTTLKFKRKSFNLYFEMYAIFNTSYLMNIEKLGKILIKNRKILLELNNGERITSEVVLNDILNTINITVKEQSTILSINNEEKAGGGVKLLKGDFILLGIGEDTTKEYVGFLGGISNIYVDNSNINFNTTTILDFKHVEIGRWRMPKLPEETPTSLTINENPDNMQNTQGCFPVSTYQIDPAAIKFGDRMPSYVYKRNSFWRKNFTLEMQFRTLHPNGLILISTGMQPNKQYNILEVRTSKLQYIVKGRRKPVTIIFDTKVDDGEWHTLIIEQMGMKKKRKLRIGLDGQWQKPSRIPKSNVRNEFYLGGVPENFTSANINIQQFIGCIREFKINNLPQLNTKDLSYYMNLGSCFPKVEKGAYFGGDAYAIYKRDFRVNKQLEISFEFKTSEQNGILLTISNSGNSPALSIELQNGGMVMSVDLGNSPVFSVTNDLNSDYALCNNKWHNVTALYSMYELTVNIDGIARSWARYDTNTLLDEIEAPLYIGGLPDSAPTGTLKIKENFKGCLKKLKVGDVLMDWTDMEELNRISLDSCPSVD</sequence>
<comment type="caution">
    <text evidence="3">The sequence shown here is derived from an EMBL/GenBank/DDBJ whole genome shotgun (WGS) entry which is preliminary data.</text>
</comment>
<feature type="domain" description="Laminin G" evidence="2">
    <location>
        <begin position="920"/>
        <end position="1097"/>
    </location>
</feature>
<proteinExistence type="predicted"/>
<evidence type="ECO:0000313" key="4">
    <source>
        <dbReference type="Proteomes" id="UP001431783"/>
    </source>
</evidence>
<dbReference type="InterPro" id="IPR001791">
    <property type="entry name" value="Laminin_G"/>
</dbReference>
<dbReference type="AlphaFoldDB" id="A0AAW1TLL2"/>
<keyword evidence="4" id="KW-1185">Reference proteome</keyword>
<dbReference type="GO" id="GO:0016020">
    <property type="term" value="C:membrane"/>
    <property type="evidence" value="ECO:0007669"/>
    <property type="project" value="UniProtKB-SubCell"/>
</dbReference>
<gene>
    <name evidence="3" type="ORF">WA026_017080</name>
</gene>
<dbReference type="InterPro" id="IPR013320">
    <property type="entry name" value="ConA-like_dom_sf"/>
</dbReference>
<dbReference type="SUPFAM" id="SSF49899">
    <property type="entry name" value="Concanavalin A-like lectins/glucanases"/>
    <property type="match status" value="3"/>
</dbReference>
<evidence type="ECO:0000256" key="1">
    <source>
        <dbReference type="PROSITE-ProRule" id="PRU00122"/>
    </source>
</evidence>
<dbReference type="EMBL" id="JARQZJ010000010">
    <property type="protein sequence ID" value="KAK9872276.1"/>
    <property type="molecule type" value="Genomic_DNA"/>
</dbReference>
<dbReference type="Gene3D" id="2.60.120.200">
    <property type="match status" value="4"/>
</dbReference>
<name>A0AAW1TLL2_9CUCU</name>